<sequence length="33" mass="3640">MGKEKKLRIFVGIGVFVVVLIVYLITLAPSTSF</sequence>
<accession>X1AU70</accession>
<reference evidence="2" key="1">
    <citation type="journal article" date="2014" name="Front. Microbiol.">
        <title>High frequency of phylogenetically diverse reductive dehalogenase-homologous genes in deep subseafloor sedimentary metagenomes.</title>
        <authorList>
            <person name="Kawai M."/>
            <person name="Futagami T."/>
            <person name="Toyoda A."/>
            <person name="Takaki Y."/>
            <person name="Nishi S."/>
            <person name="Hori S."/>
            <person name="Arai W."/>
            <person name="Tsubouchi T."/>
            <person name="Morono Y."/>
            <person name="Uchiyama I."/>
            <person name="Ito T."/>
            <person name="Fujiyama A."/>
            <person name="Inagaki F."/>
            <person name="Takami H."/>
        </authorList>
    </citation>
    <scope>NUCLEOTIDE SEQUENCE</scope>
    <source>
        <strain evidence="2">Expedition CK06-06</strain>
    </source>
</reference>
<gene>
    <name evidence="2" type="ORF">S01H4_27260</name>
</gene>
<dbReference type="AlphaFoldDB" id="X1AU70"/>
<keyword evidence="1" id="KW-1133">Transmembrane helix</keyword>
<protein>
    <submittedName>
        <fullName evidence="2">Uncharacterized protein</fullName>
    </submittedName>
</protein>
<organism evidence="2">
    <name type="scientific">marine sediment metagenome</name>
    <dbReference type="NCBI Taxonomy" id="412755"/>
    <lineage>
        <taxon>unclassified sequences</taxon>
        <taxon>metagenomes</taxon>
        <taxon>ecological metagenomes</taxon>
    </lineage>
</organism>
<keyword evidence="1" id="KW-0472">Membrane</keyword>
<dbReference type="EMBL" id="BART01013289">
    <property type="protein sequence ID" value="GAG75833.1"/>
    <property type="molecule type" value="Genomic_DNA"/>
</dbReference>
<name>X1AU70_9ZZZZ</name>
<comment type="caution">
    <text evidence="2">The sequence shown here is derived from an EMBL/GenBank/DDBJ whole genome shotgun (WGS) entry which is preliminary data.</text>
</comment>
<feature type="non-terminal residue" evidence="2">
    <location>
        <position position="33"/>
    </location>
</feature>
<proteinExistence type="predicted"/>
<keyword evidence="1" id="KW-0812">Transmembrane</keyword>
<feature type="transmembrane region" description="Helical" evidence="1">
    <location>
        <begin position="7"/>
        <end position="28"/>
    </location>
</feature>
<evidence type="ECO:0000256" key="1">
    <source>
        <dbReference type="SAM" id="Phobius"/>
    </source>
</evidence>
<evidence type="ECO:0000313" key="2">
    <source>
        <dbReference type="EMBL" id="GAG75833.1"/>
    </source>
</evidence>